<protein>
    <submittedName>
        <fullName evidence="3">Cytochrome P450</fullName>
    </submittedName>
</protein>
<keyword evidence="2" id="KW-0560">Oxidoreductase</keyword>
<keyword evidence="4" id="KW-1185">Reference proteome</keyword>
<accession>A0ABQ1RCB7</accession>
<dbReference type="EMBL" id="BMCM01000001">
    <property type="protein sequence ID" value="GGD65727.1"/>
    <property type="molecule type" value="Genomic_DNA"/>
</dbReference>
<evidence type="ECO:0000256" key="2">
    <source>
        <dbReference type="RuleBase" id="RU000461"/>
    </source>
</evidence>
<evidence type="ECO:0000313" key="3">
    <source>
        <dbReference type="EMBL" id="GGD65727.1"/>
    </source>
</evidence>
<organism evidence="3 4">
    <name type="scientific">Microbacterium murale</name>
    <dbReference type="NCBI Taxonomy" id="1081040"/>
    <lineage>
        <taxon>Bacteria</taxon>
        <taxon>Bacillati</taxon>
        <taxon>Actinomycetota</taxon>
        <taxon>Actinomycetes</taxon>
        <taxon>Micrococcales</taxon>
        <taxon>Microbacteriaceae</taxon>
        <taxon>Microbacterium</taxon>
    </lineage>
</organism>
<dbReference type="SUPFAM" id="SSF48264">
    <property type="entry name" value="Cytochrome P450"/>
    <property type="match status" value="1"/>
</dbReference>
<keyword evidence="2" id="KW-0349">Heme</keyword>
<keyword evidence="2" id="KW-0408">Iron</keyword>
<proteinExistence type="inferred from homology"/>
<gene>
    <name evidence="3" type="ORF">GCM10007269_06210</name>
</gene>
<dbReference type="InterPro" id="IPR036396">
    <property type="entry name" value="Cyt_P450_sf"/>
</dbReference>
<dbReference type="InterPro" id="IPR001128">
    <property type="entry name" value="Cyt_P450"/>
</dbReference>
<sequence>MTTLPATVQHSDLDPFAPEFTHDPFEGYRQWRELGRVMQLPAHETWVLPGYEDVRAALADDQTFSTARGTGLLEESHTSSVISSDRQRHPVLRSVLSSKTSPRAMAAVRDDIFAQVDALVAHAVDRGSLDAVTDIAEVIPVSVVADLIGLPEDDREPLLPGADVVNRLFGPLTPELAERLPEAGHYFGWMAAKCDRSILRSGSWGSAILDAVDDGLIEHEEGVWLMNGYLVAGMDTTVNALSSLLHLFATRPEAWERIVADPSLAAGAFEEIVRLESPIQGFFRVTTRDVAYDEFVLPAGERVLLSFGSANRDDRHFPGAALFRPERRPIDHVGFGFGAHGCAGQALARLEAAALMTSLLKRVDRIELIGDPVRRSHPVVRGMSALPVRLHAR</sequence>
<comment type="similarity">
    <text evidence="1 2">Belongs to the cytochrome P450 family.</text>
</comment>
<evidence type="ECO:0000256" key="1">
    <source>
        <dbReference type="ARBA" id="ARBA00010617"/>
    </source>
</evidence>
<reference evidence="4" key="1">
    <citation type="journal article" date="2019" name="Int. J. Syst. Evol. Microbiol.">
        <title>The Global Catalogue of Microorganisms (GCM) 10K type strain sequencing project: providing services to taxonomists for standard genome sequencing and annotation.</title>
        <authorList>
            <consortium name="The Broad Institute Genomics Platform"/>
            <consortium name="The Broad Institute Genome Sequencing Center for Infectious Disease"/>
            <person name="Wu L."/>
            <person name="Ma J."/>
        </authorList>
    </citation>
    <scope>NUCLEOTIDE SEQUENCE [LARGE SCALE GENOMIC DNA]</scope>
    <source>
        <strain evidence="4">CCM 7640</strain>
    </source>
</reference>
<dbReference type="RefSeq" id="WP_188435115.1">
    <property type="nucleotide sequence ID" value="NZ_BMCM01000001.1"/>
</dbReference>
<keyword evidence="2" id="KW-0503">Monooxygenase</keyword>
<dbReference type="Gene3D" id="1.10.630.10">
    <property type="entry name" value="Cytochrome P450"/>
    <property type="match status" value="1"/>
</dbReference>
<dbReference type="Pfam" id="PF00067">
    <property type="entry name" value="p450"/>
    <property type="match status" value="1"/>
</dbReference>
<dbReference type="InterPro" id="IPR017972">
    <property type="entry name" value="Cyt_P450_CS"/>
</dbReference>
<evidence type="ECO:0000313" key="4">
    <source>
        <dbReference type="Proteomes" id="UP000629365"/>
    </source>
</evidence>
<dbReference type="InterPro" id="IPR002397">
    <property type="entry name" value="Cyt_P450_B"/>
</dbReference>
<dbReference type="PROSITE" id="PS00086">
    <property type="entry name" value="CYTOCHROME_P450"/>
    <property type="match status" value="1"/>
</dbReference>
<dbReference type="PRINTS" id="PR00359">
    <property type="entry name" value="BP450"/>
</dbReference>
<keyword evidence="2" id="KW-0479">Metal-binding</keyword>
<comment type="caution">
    <text evidence="3">The sequence shown here is derived from an EMBL/GenBank/DDBJ whole genome shotgun (WGS) entry which is preliminary data.</text>
</comment>
<dbReference type="PANTHER" id="PTHR46696:SF1">
    <property type="entry name" value="CYTOCHROME P450 YJIB-RELATED"/>
    <property type="match status" value="1"/>
</dbReference>
<dbReference type="Proteomes" id="UP000629365">
    <property type="component" value="Unassembled WGS sequence"/>
</dbReference>
<dbReference type="PANTHER" id="PTHR46696">
    <property type="entry name" value="P450, PUTATIVE (EUROFUNG)-RELATED"/>
    <property type="match status" value="1"/>
</dbReference>
<name>A0ABQ1RCB7_9MICO</name>